<dbReference type="Proteomes" id="UP000249115">
    <property type="component" value="Unassembled WGS sequence"/>
</dbReference>
<dbReference type="EMBL" id="QKZU01000005">
    <property type="protein sequence ID" value="PZX58457.1"/>
    <property type="molecule type" value="Genomic_DNA"/>
</dbReference>
<evidence type="ECO:0000313" key="2">
    <source>
        <dbReference type="Proteomes" id="UP000249115"/>
    </source>
</evidence>
<proteinExistence type="predicted"/>
<protein>
    <submittedName>
        <fullName evidence="1">Uncharacterized protein</fullName>
    </submittedName>
</protein>
<organism evidence="1 2">
    <name type="scientific">Algoriphagus ratkowskyi</name>
    <dbReference type="NCBI Taxonomy" id="57028"/>
    <lineage>
        <taxon>Bacteria</taxon>
        <taxon>Pseudomonadati</taxon>
        <taxon>Bacteroidota</taxon>
        <taxon>Cytophagia</taxon>
        <taxon>Cytophagales</taxon>
        <taxon>Cyclobacteriaceae</taxon>
        <taxon>Algoriphagus</taxon>
    </lineage>
</organism>
<sequence length="76" mass="8740">MVIAIIRPNAAQTFFWENSEVIMAVIVGSISIITISQKTTQKYNWFKISALCKNGLNCLFDYEHQKVRDGQLFVKE</sequence>
<reference evidence="1 2" key="1">
    <citation type="submission" date="2018-06" db="EMBL/GenBank/DDBJ databases">
        <title>Genomic Encyclopedia of Archaeal and Bacterial Type Strains, Phase II (KMG-II): from individual species to whole genera.</title>
        <authorList>
            <person name="Goeker M."/>
        </authorList>
    </citation>
    <scope>NUCLEOTIDE SEQUENCE [LARGE SCALE GENOMIC DNA]</scope>
    <source>
        <strain evidence="1 2">DSM 22686</strain>
    </source>
</reference>
<comment type="caution">
    <text evidence="1">The sequence shown here is derived from an EMBL/GenBank/DDBJ whole genome shotgun (WGS) entry which is preliminary data.</text>
</comment>
<evidence type="ECO:0000313" key="1">
    <source>
        <dbReference type="EMBL" id="PZX58457.1"/>
    </source>
</evidence>
<gene>
    <name evidence="1" type="ORF">LV84_01665</name>
</gene>
<name>A0A2W7RT43_9BACT</name>
<accession>A0A2W7RT43</accession>
<dbReference type="AlphaFoldDB" id="A0A2W7RT43"/>